<evidence type="ECO:0000256" key="1">
    <source>
        <dbReference type="SAM" id="Phobius"/>
    </source>
</evidence>
<reference evidence="2" key="2">
    <citation type="submission" date="2021-05" db="EMBL/GenBank/DDBJ databases">
        <title>Protein family content uncovers lineage relationships and bacterial pathway maintenance mechanisms in DPANN archaea.</title>
        <authorList>
            <person name="Castelle C.J."/>
            <person name="Meheust R."/>
            <person name="Jaffe A.L."/>
            <person name="Seitz K."/>
            <person name="Gong X."/>
            <person name="Baker B.J."/>
            <person name="Banfield J.F."/>
        </authorList>
    </citation>
    <scope>NUCLEOTIDE SEQUENCE</scope>
    <source>
        <strain evidence="2">RIFCSPLOWO2_01_FULL_AR10_48_17</strain>
    </source>
</reference>
<accession>A0A8T4L3Y9</accession>
<dbReference type="AlphaFoldDB" id="A0A8T4L3Y9"/>
<gene>
    <name evidence="2" type="ORF">J4215_05645</name>
</gene>
<feature type="transmembrane region" description="Helical" evidence="1">
    <location>
        <begin position="7"/>
        <end position="32"/>
    </location>
</feature>
<keyword evidence="1" id="KW-1133">Transmembrane helix</keyword>
<reference evidence="2" key="1">
    <citation type="submission" date="2021-03" db="EMBL/GenBank/DDBJ databases">
        <authorList>
            <person name="Jaffe A."/>
        </authorList>
    </citation>
    <scope>NUCLEOTIDE SEQUENCE</scope>
    <source>
        <strain evidence="2">RIFCSPLOWO2_01_FULL_AR10_48_17</strain>
    </source>
</reference>
<evidence type="ECO:0000313" key="3">
    <source>
        <dbReference type="Proteomes" id="UP000675968"/>
    </source>
</evidence>
<evidence type="ECO:0000313" key="2">
    <source>
        <dbReference type="EMBL" id="MBS3062038.1"/>
    </source>
</evidence>
<keyword evidence="1" id="KW-0472">Membrane</keyword>
<comment type="caution">
    <text evidence="2">The sequence shown here is derived from an EMBL/GenBank/DDBJ whole genome shotgun (WGS) entry which is preliminary data.</text>
</comment>
<sequence length="977" mass="102896">MDQKGILPLLIAGAIMLILGLLMTFLMAIIGVSSAQDAIWCKIMKDQYNAEDMQVCSDTIIEALQSTGQIPQDQIKLTANQALSVHCTFDVLGGAYGRFDPWPPITDDCGLRGAVCKDRDAAGELIPAVCEVANPPAGVTRIGVVLGDQSCPESFVAIGPAAFKSPDGQNYWICKQMGEATVAAIEAPVSPNGSADSACSGAGFVPLSTNPPAATLFTGSDGASYQLCQKTGTGQILDIVSVEKTAADTSCGDLSLLTSLTGGDDKEYLVCFKQQAQQGSCNCATTPEQLAAVSCSTDQWATVSPECQAVCPQFGTACTEDPAKPICNAGTHACVSLSDYPCGQEVLGSPGVKGVGCAAGQVCNLESSVCVDVGDQTTGALSRPKYAFDVANTQDTADSVNACFGFGTEAETVSSAGKLVSIALGMPSEDNAKFRLSNEKLLSGLGKGGVLPFSISNESLSGSYNYALINVSDTVLKSDGTLGLKTEEFLVKLRARDATVCYSEDGLEGHTGPSMAPRLRYTWSFEDSTGIAIDSCDQKKIDGSPNTGFIYCDATQFSIELSKKLSQIISTAEEGQPVAADSLLLDFNAYLMPDGFSSDFRKDFNFVQENVAFFSQNDAYKKIASYFTNESRLVLPTRVPKLGKYRVVITQGFAQGKSNVFFEDNFPIANLVLTMTLLEENLSKNPLYFMPVDYKIGTVKRPGENAAGRNGYGIGLSAPMNANAEVGIDAVTSTGGSGSFGSENQTNWLSSLDAPNRGIVLELSSPTVDAPGLFSWSISKATPVMISIPLKSGKAQAFFELMQNESSVNTAGKPIGLWTGAGSTAGDPCADFSGQPLLSNASEPSPVAGTCAETSADARGFLLSGNKEGKQVFYKTVIYTPAGNFSLRKAAGCETAFEILSPTDLTNASQSTVGLGYFDLQLSSLQMYSGTGTAVFYWNRDVVLDALGHPQNFVPRPLFDQTNLSGFSTVTACTQAT</sequence>
<dbReference type="Proteomes" id="UP000675968">
    <property type="component" value="Unassembled WGS sequence"/>
</dbReference>
<keyword evidence="1" id="KW-0812">Transmembrane</keyword>
<proteinExistence type="predicted"/>
<protein>
    <submittedName>
        <fullName evidence="2">Uncharacterized protein</fullName>
    </submittedName>
</protein>
<dbReference type="EMBL" id="JAGVWC010000012">
    <property type="protein sequence ID" value="MBS3062038.1"/>
    <property type="molecule type" value="Genomic_DNA"/>
</dbReference>
<name>A0A8T4L3Y9_9ARCH</name>
<organism evidence="2 3">
    <name type="scientific">Candidatus Iainarchaeum sp</name>
    <dbReference type="NCBI Taxonomy" id="3101447"/>
    <lineage>
        <taxon>Archaea</taxon>
        <taxon>Candidatus Iainarchaeota</taxon>
        <taxon>Candidatus Iainarchaeia</taxon>
        <taxon>Candidatus Iainarchaeales</taxon>
        <taxon>Candidatus Iainarchaeaceae</taxon>
        <taxon>Candidatus Iainarchaeum</taxon>
    </lineage>
</organism>